<evidence type="ECO:0000313" key="3">
    <source>
        <dbReference type="Proteomes" id="UP000019251"/>
    </source>
</evidence>
<reference evidence="2 3" key="1">
    <citation type="submission" date="2012-12" db="EMBL/GenBank/DDBJ databases">
        <title>Novel taxa of Listeriaceae from agricultural environments in the United States.</title>
        <authorList>
            <person name="den Bakker H.C."/>
            <person name="Allred A."/>
            <person name="Warchocki S."/>
            <person name="Wright E.M."/>
            <person name="Burrell A."/>
            <person name="Nightingale K.K."/>
            <person name="Kephart D."/>
            <person name="Wiedmann M."/>
        </authorList>
    </citation>
    <scope>NUCLEOTIDE SEQUENCE [LARGE SCALE GENOMIC DNA]</scope>
    <source>
        <strain evidence="2 3">FSL F6-1183</strain>
    </source>
</reference>
<dbReference type="EMBL" id="AODG01000004">
    <property type="protein sequence ID" value="EUJ29883.1"/>
    <property type="molecule type" value="Genomic_DNA"/>
</dbReference>
<dbReference type="Proteomes" id="UP000019251">
    <property type="component" value="Unassembled WGS sequence"/>
</dbReference>
<comment type="caution">
    <text evidence="2">The sequence shown here is derived from an EMBL/GenBank/DDBJ whole genome shotgun (WGS) entry which is preliminary data.</text>
</comment>
<proteinExistence type="predicted"/>
<feature type="domain" description="VOC" evidence="1">
    <location>
        <begin position="1"/>
        <end position="67"/>
    </location>
</feature>
<dbReference type="InterPro" id="IPR037523">
    <property type="entry name" value="VOC_core"/>
</dbReference>
<accession>A0A829RAI8</accession>
<evidence type="ECO:0000313" key="2">
    <source>
        <dbReference type="EMBL" id="EUJ29883.1"/>
    </source>
</evidence>
<protein>
    <submittedName>
        <fullName evidence="2">Fosfomycin resistance protein FosX</fullName>
    </submittedName>
</protein>
<sequence>MENNQHPLPKTYNHIAFKVALSDLPGYRQRIIRAGGQLDVGRSRIEGEGASLYFYDEDMHLFELHTGTLEERLAAY</sequence>
<organism evidence="2 3">
    <name type="scientific">Listeria grayi FSL F6-1183</name>
    <dbReference type="NCBI Taxonomy" id="1265827"/>
    <lineage>
        <taxon>Bacteria</taxon>
        <taxon>Bacillati</taxon>
        <taxon>Bacillota</taxon>
        <taxon>Bacilli</taxon>
        <taxon>Bacillales</taxon>
        <taxon>Listeriaceae</taxon>
        <taxon>Listeria</taxon>
    </lineage>
</organism>
<name>A0A829RAI8_LISGR</name>
<dbReference type="AlphaFoldDB" id="A0A829RAI8"/>
<gene>
    <name evidence="2" type="ORF">LMUR_02212</name>
</gene>
<evidence type="ECO:0000259" key="1">
    <source>
        <dbReference type="PROSITE" id="PS51819"/>
    </source>
</evidence>
<dbReference type="PROSITE" id="PS51819">
    <property type="entry name" value="VOC"/>
    <property type="match status" value="1"/>
</dbReference>
<dbReference type="InterPro" id="IPR029068">
    <property type="entry name" value="Glyas_Bleomycin-R_OHBP_Dase"/>
</dbReference>
<dbReference type="SUPFAM" id="SSF54593">
    <property type="entry name" value="Glyoxalase/Bleomycin resistance protein/Dihydroxybiphenyl dioxygenase"/>
    <property type="match status" value="1"/>
</dbReference>
<dbReference type="Gene3D" id="3.10.180.10">
    <property type="entry name" value="2,3-Dihydroxybiphenyl 1,2-Dioxygenase, domain 1"/>
    <property type="match status" value="1"/>
</dbReference>